<dbReference type="PROSITE" id="PS51831">
    <property type="entry name" value="HD"/>
    <property type="match status" value="1"/>
</dbReference>
<dbReference type="CDD" id="cd00077">
    <property type="entry name" value="HDc"/>
    <property type="match status" value="1"/>
</dbReference>
<accession>A0A2N5M7J1</accession>
<proteinExistence type="predicted"/>
<dbReference type="AlphaFoldDB" id="A0A2N5M7J1"/>
<sequence length="373" mass="41915">MRLLSTEALRPGLKVGQTIYNDRDKILLCEGVEITDRHIARLKQLNIPFVYIFDQKTAHIKPQESIPNTLRRKAITEIRSAFSEIQKEEANDSSLILEKASWDFKELIKQLISELMGNKKLLHLLSDVYTYDHYIFTHSLNVTLYSIAVGIRLKLAPNQLEVLALGAMLHDVGKVAVPKQILLKPGRLTEEEFVEIKKHSENGFHLLKGIHTVPLVVAHCAYQHHERLDGSGYPRGLLGNEIHYFGKILAVADVFDAVTSNRIYRGAMLPHEGLEVLYAGAGTQFDKTIVEAFRGSVAIYPNSLTVDLSDGSRGIVSRQNYGLSDRPVVEVIEQGGRVLEHTHELDLSRNLDILITGCDTTFFTAPKQKTEPF</sequence>
<feature type="domain" description="HD" evidence="1">
    <location>
        <begin position="135"/>
        <end position="258"/>
    </location>
</feature>
<organism evidence="3 4">
    <name type="scientific">Peribacillus deserti</name>
    <dbReference type="NCBI Taxonomy" id="673318"/>
    <lineage>
        <taxon>Bacteria</taxon>
        <taxon>Bacillati</taxon>
        <taxon>Bacillota</taxon>
        <taxon>Bacilli</taxon>
        <taxon>Bacillales</taxon>
        <taxon>Bacillaceae</taxon>
        <taxon>Peribacillus</taxon>
    </lineage>
</organism>
<dbReference type="SUPFAM" id="SSF109604">
    <property type="entry name" value="HD-domain/PDEase-like"/>
    <property type="match status" value="1"/>
</dbReference>
<dbReference type="Gene3D" id="1.10.3210.10">
    <property type="entry name" value="Hypothetical protein af1432"/>
    <property type="match status" value="1"/>
</dbReference>
<evidence type="ECO:0000259" key="1">
    <source>
        <dbReference type="PROSITE" id="PS51831"/>
    </source>
</evidence>
<protein>
    <submittedName>
        <fullName evidence="3">Uncharacterized protein</fullName>
    </submittedName>
</protein>
<dbReference type="Pfam" id="PF13487">
    <property type="entry name" value="HD_5"/>
    <property type="match status" value="1"/>
</dbReference>
<evidence type="ECO:0000313" key="3">
    <source>
        <dbReference type="EMBL" id="PLT30302.1"/>
    </source>
</evidence>
<comment type="caution">
    <text evidence="3">The sequence shown here is derived from an EMBL/GenBank/DDBJ whole genome shotgun (WGS) entry which is preliminary data.</text>
</comment>
<feature type="domain" description="HD-GYP" evidence="2">
    <location>
        <begin position="113"/>
        <end position="309"/>
    </location>
</feature>
<dbReference type="InterPro" id="IPR006674">
    <property type="entry name" value="HD_domain"/>
</dbReference>
<dbReference type="InterPro" id="IPR003607">
    <property type="entry name" value="HD/PDEase_dom"/>
</dbReference>
<keyword evidence="4" id="KW-1185">Reference proteome</keyword>
<dbReference type="PANTHER" id="PTHR43155">
    <property type="entry name" value="CYCLIC DI-GMP PHOSPHODIESTERASE PA4108-RELATED"/>
    <property type="match status" value="1"/>
</dbReference>
<dbReference type="PANTHER" id="PTHR43155:SF2">
    <property type="entry name" value="CYCLIC DI-GMP PHOSPHODIESTERASE PA4108"/>
    <property type="match status" value="1"/>
</dbReference>
<dbReference type="InterPro" id="IPR037522">
    <property type="entry name" value="HD_GYP_dom"/>
</dbReference>
<name>A0A2N5M7J1_9BACI</name>
<dbReference type="SMART" id="SM00471">
    <property type="entry name" value="HDc"/>
    <property type="match status" value="1"/>
</dbReference>
<dbReference type="PROSITE" id="PS51832">
    <property type="entry name" value="HD_GYP"/>
    <property type="match status" value="1"/>
</dbReference>
<dbReference type="Proteomes" id="UP000234748">
    <property type="component" value="Unassembled WGS sequence"/>
</dbReference>
<evidence type="ECO:0000259" key="2">
    <source>
        <dbReference type="PROSITE" id="PS51832"/>
    </source>
</evidence>
<gene>
    <name evidence="3" type="ORF">CUU66_08140</name>
</gene>
<reference evidence="3 4" key="1">
    <citation type="submission" date="2017-11" db="EMBL/GenBank/DDBJ databases">
        <title>Comparitive Functional Genomics of Dry Heat Resistant strains isolated from the Viking Spacecraft.</title>
        <authorList>
            <person name="Seuylemezian A."/>
            <person name="Cooper K."/>
            <person name="Vaishampayan P."/>
        </authorList>
    </citation>
    <scope>NUCLEOTIDE SEQUENCE [LARGE SCALE GENOMIC DNA]</scope>
    <source>
        <strain evidence="3 4">V1-29</strain>
    </source>
</reference>
<evidence type="ECO:0000313" key="4">
    <source>
        <dbReference type="Proteomes" id="UP000234748"/>
    </source>
</evidence>
<dbReference type="OrthoDB" id="9759601at2"/>
<dbReference type="EMBL" id="PGUY01000023">
    <property type="protein sequence ID" value="PLT30302.1"/>
    <property type="molecule type" value="Genomic_DNA"/>
</dbReference>
<dbReference type="RefSeq" id="WP_101641186.1">
    <property type="nucleotide sequence ID" value="NZ_PGUY01000023.1"/>
</dbReference>